<gene>
    <name evidence="1" type="ORF">C0030_004455</name>
</gene>
<name>A0A3R7NIY3_9HYPH</name>
<dbReference type="AlphaFoldDB" id="A0A3R7NIY3"/>
<protein>
    <submittedName>
        <fullName evidence="1">Uncharacterized protein</fullName>
    </submittedName>
</protein>
<dbReference type="RefSeq" id="WP_123876005.1">
    <property type="nucleotide sequence ID" value="NZ_PKRU02000027.1"/>
</dbReference>
<evidence type="ECO:0000313" key="1">
    <source>
        <dbReference type="EMBL" id="RPD37082.1"/>
    </source>
</evidence>
<accession>A0A3R7NIY3</accession>
<dbReference type="Proteomes" id="UP000236895">
    <property type="component" value="Unassembled WGS sequence"/>
</dbReference>
<dbReference type="EMBL" id="PKRU02000027">
    <property type="protein sequence ID" value="RPD37082.1"/>
    <property type="molecule type" value="Genomic_DNA"/>
</dbReference>
<sequence length="186" mass="21071">MFSQKSVWKFNSDIFFKNRGDSVDAFDRIITSIKESGGTIEAVQAAKYLSRYKGEPTFVSGYRREGLIDILDVQYTTRANGNCGMLLVPSKGPLIDIQFAFNQYSNLYNSSIWKNFLNNHPDVFPDYLGIMLGKEQTDKGMKLIFSYAVRDCHACDDLAFVDIGYSFTNKGEFIGTYLAGIRDIKQ</sequence>
<evidence type="ECO:0000313" key="2">
    <source>
        <dbReference type="Proteomes" id="UP000236895"/>
    </source>
</evidence>
<proteinExistence type="predicted"/>
<reference evidence="1 2" key="1">
    <citation type="submission" date="2018-11" db="EMBL/GenBank/DDBJ databases">
        <title>Genome Analysis of Haplotype D of Candidatus Liberibacter Solanacearum.</title>
        <authorList>
            <person name="Katsir L."/>
            <person name="Ruan Z."/>
            <person name="Santos Garcia D."/>
            <person name="Piasezky A."/>
            <person name="Jiang J."/>
            <person name="Sela N."/>
            <person name="Freilich S."/>
            <person name="Bahar O."/>
        </authorList>
    </citation>
    <scope>NUCLEOTIDE SEQUENCE [LARGE SCALE GENOMIC DNA]</scope>
    <source>
        <strain evidence="2">haplotype D1</strain>
    </source>
</reference>
<organism evidence="1 2">
    <name type="scientific">Candidatus Liberibacter solanacearum</name>
    <dbReference type="NCBI Taxonomy" id="556287"/>
    <lineage>
        <taxon>Bacteria</taxon>
        <taxon>Pseudomonadati</taxon>
        <taxon>Pseudomonadota</taxon>
        <taxon>Alphaproteobacteria</taxon>
        <taxon>Hyphomicrobiales</taxon>
        <taxon>Rhizobiaceae</taxon>
        <taxon>Liberibacter</taxon>
    </lineage>
</organism>
<comment type="caution">
    <text evidence="1">The sequence shown here is derived from an EMBL/GenBank/DDBJ whole genome shotgun (WGS) entry which is preliminary data.</text>
</comment>